<dbReference type="SUPFAM" id="SSF159594">
    <property type="entry name" value="XCC0632-like"/>
    <property type="match status" value="1"/>
</dbReference>
<dbReference type="EMBL" id="CP022579">
    <property type="protein sequence ID" value="QEL65314.1"/>
    <property type="molecule type" value="Genomic_DNA"/>
</dbReference>
<dbReference type="PROSITE" id="PS51257">
    <property type="entry name" value="PROKAR_LIPOPROTEIN"/>
    <property type="match status" value="1"/>
</dbReference>
<dbReference type="Gene3D" id="3.40.50.10610">
    <property type="entry name" value="ABC-type transport auxiliary lipoprotein component"/>
    <property type="match status" value="1"/>
</dbReference>
<dbReference type="Proteomes" id="UP000323671">
    <property type="component" value="Chromosome"/>
</dbReference>
<reference evidence="2 3" key="1">
    <citation type="submission" date="2017-07" db="EMBL/GenBank/DDBJ databases">
        <title>Complete genome sequence of Oryzomicrobium terrae TPP412.</title>
        <authorList>
            <person name="Chiu L.-W."/>
            <person name="Lo K.-J."/>
            <person name="Tsai Y.-M."/>
            <person name="Lin S.-S."/>
            <person name="Kuo C.-H."/>
            <person name="Liu C.-T."/>
        </authorList>
    </citation>
    <scope>NUCLEOTIDE SEQUENCE [LARGE SCALE GENOMIC DNA]</scope>
    <source>
        <strain evidence="2 3">TPP412</strain>
    </source>
</reference>
<keyword evidence="3" id="KW-1185">Reference proteome</keyword>
<evidence type="ECO:0000259" key="1">
    <source>
        <dbReference type="Pfam" id="PF03886"/>
    </source>
</evidence>
<sequence>MPLKSPLAKPRASIGFPGMLLGILLLAGLSGCATRNAAPVAAFDLGVPDAGALRPYPLAVEVRLPGWMDSEAMTYRLAYEDATRRRDYAQSRWAAAPSQLLAARLRRQLGAAGQGGCLVRVEVDLFEQTFTAPQASQARLAGRMTVLDPRRKTLAGQDVAYAIAAPSADARGGVAALVQAADALARDAAAMLARFDGADASVCRDARTK</sequence>
<dbReference type="KEGG" id="otr:OTERR_18380"/>
<dbReference type="AlphaFoldDB" id="A0A5C1E9H8"/>
<name>A0A5C1E9H8_9RHOO</name>
<accession>A0A5C1E9H8</accession>
<gene>
    <name evidence="2" type="primary">linN</name>
    <name evidence="2" type="ORF">OTERR_18380</name>
</gene>
<dbReference type="Pfam" id="PF03886">
    <property type="entry name" value="ABC_trans_aux"/>
    <property type="match status" value="1"/>
</dbReference>
<evidence type="ECO:0000313" key="2">
    <source>
        <dbReference type="EMBL" id="QEL65314.1"/>
    </source>
</evidence>
<protein>
    <submittedName>
        <fullName evidence="2">Cholesterol transport system auxiliary component</fullName>
    </submittedName>
</protein>
<evidence type="ECO:0000313" key="3">
    <source>
        <dbReference type="Proteomes" id="UP000323671"/>
    </source>
</evidence>
<organism evidence="2 3">
    <name type="scientific">Oryzomicrobium terrae</name>
    <dbReference type="NCBI Taxonomy" id="1735038"/>
    <lineage>
        <taxon>Bacteria</taxon>
        <taxon>Pseudomonadati</taxon>
        <taxon>Pseudomonadota</taxon>
        <taxon>Betaproteobacteria</taxon>
        <taxon>Rhodocyclales</taxon>
        <taxon>Rhodocyclaceae</taxon>
        <taxon>Oryzomicrobium</taxon>
    </lineage>
</organism>
<proteinExistence type="predicted"/>
<feature type="domain" description="ABC-type transport auxiliary lipoprotein component" evidence="1">
    <location>
        <begin position="61"/>
        <end position="189"/>
    </location>
</feature>
<dbReference type="InterPro" id="IPR005586">
    <property type="entry name" value="ABC_trans_aux"/>
</dbReference>